<organism evidence="2 3">
    <name type="scientific">Caballeronia udeis</name>
    <dbReference type="NCBI Taxonomy" id="1232866"/>
    <lineage>
        <taxon>Bacteria</taxon>
        <taxon>Pseudomonadati</taxon>
        <taxon>Pseudomonadota</taxon>
        <taxon>Betaproteobacteria</taxon>
        <taxon>Burkholderiales</taxon>
        <taxon>Burkholderiaceae</taxon>
        <taxon>Caballeronia</taxon>
    </lineage>
</organism>
<proteinExistence type="predicted"/>
<dbReference type="EMBL" id="FCOK02000156">
    <property type="protein sequence ID" value="SAL74410.1"/>
    <property type="molecule type" value="Genomic_DNA"/>
</dbReference>
<accession>A0A158K1L1</accession>
<dbReference type="AlphaFoldDB" id="A0A158K1L1"/>
<name>A0A158K1L1_9BURK</name>
<reference evidence="2 3" key="1">
    <citation type="submission" date="2016-01" db="EMBL/GenBank/DDBJ databases">
        <authorList>
            <person name="Oliw E.H."/>
        </authorList>
    </citation>
    <scope>NUCLEOTIDE SEQUENCE [LARGE SCALE GENOMIC DNA]</scope>
    <source>
        <strain evidence="2">LMG 27134</strain>
    </source>
</reference>
<feature type="compositionally biased region" description="Polar residues" evidence="1">
    <location>
        <begin position="116"/>
        <end position="141"/>
    </location>
</feature>
<dbReference type="Proteomes" id="UP000054683">
    <property type="component" value="Unassembled WGS sequence"/>
</dbReference>
<gene>
    <name evidence="2" type="ORF">AWB69_09185</name>
</gene>
<evidence type="ECO:0000313" key="2">
    <source>
        <dbReference type="EMBL" id="SAL74410.1"/>
    </source>
</evidence>
<protein>
    <submittedName>
        <fullName evidence="2">Uncharacterized protein</fullName>
    </submittedName>
</protein>
<evidence type="ECO:0000313" key="3">
    <source>
        <dbReference type="Proteomes" id="UP000054683"/>
    </source>
</evidence>
<sequence>METVKGRFQLPVLSIRKPPTTGLIIAASADPEFMMPLAVPACLGAISIGTAHIGPIVISLKKNPPLRHTAANVIDMLETSMMGASESSVRNMQTPTITLRAMRIFPLRRKMRSVTEPPSQSPRTPAKNTPEANNADFPNSM</sequence>
<feature type="region of interest" description="Disordered" evidence="1">
    <location>
        <begin position="110"/>
        <end position="141"/>
    </location>
</feature>
<evidence type="ECO:0000256" key="1">
    <source>
        <dbReference type="SAM" id="MobiDB-lite"/>
    </source>
</evidence>